<evidence type="ECO:0000313" key="1">
    <source>
        <dbReference type="EMBL" id="PGH55876.1"/>
    </source>
</evidence>
<dbReference type="AlphaFoldDB" id="A0A2B8BAV5"/>
<gene>
    <name evidence="1" type="ORF">CRT60_21735</name>
</gene>
<protein>
    <submittedName>
        <fullName evidence="1">Uncharacterized protein</fullName>
    </submittedName>
</protein>
<dbReference type="Proteomes" id="UP000225379">
    <property type="component" value="Unassembled WGS sequence"/>
</dbReference>
<organism evidence="1 2">
    <name type="scientific">Azospirillum palustre</name>
    <dbReference type="NCBI Taxonomy" id="2044885"/>
    <lineage>
        <taxon>Bacteria</taxon>
        <taxon>Pseudomonadati</taxon>
        <taxon>Pseudomonadota</taxon>
        <taxon>Alphaproteobacteria</taxon>
        <taxon>Rhodospirillales</taxon>
        <taxon>Azospirillaceae</taxon>
        <taxon>Azospirillum</taxon>
    </lineage>
</organism>
<evidence type="ECO:0000313" key="2">
    <source>
        <dbReference type="Proteomes" id="UP000225379"/>
    </source>
</evidence>
<dbReference type="EMBL" id="PDKW01000042">
    <property type="protein sequence ID" value="PGH55876.1"/>
    <property type="molecule type" value="Genomic_DNA"/>
</dbReference>
<name>A0A2B8BAV5_9PROT</name>
<reference evidence="2" key="1">
    <citation type="submission" date="2017-10" db="EMBL/GenBank/DDBJ databases">
        <authorList>
            <person name="Kravchenko I.K."/>
            <person name="Grouzdev D.S."/>
        </authorList>
    </citation>
    <scope>NUCLEOTIDE SEQUENCE [LARGE SCALE GENOMIC DNA]</scope>
    <source>
        <strain evidence="2">B2</strain>
    </source>
</reference>
<keyword evidence="2" id="KW-1185">Reference proteome</keyword>
<proteinExistence type="predicted"/>
<accession>A0A2B8BAV5</accession>
<sequence>MVRVSIERLIGKAKTSTPFVELARKARCSACGRRGCHVQPADPPKPEHRDYTLWLMSEIARRRDFILLAEAELKEMNDA</sequence>
<comment type="caution">
    <text evidence="1">The sequence shown here is derived from an EMBL/GenBank/DDBJ whole genome shotgun (WGS) entry which is preliminary data.</text>
</comment>